<dbReference type="Gene3D" id="3.30.360.10">
    <property type="entry name" value="Dihydrodipicolinate Reductase, domain 2"/>
    <property type="match status" value="1"/>
</dbReference>
<dbReference type="InterPro" id="IPR019811">
    <property type="entry name" value="HDH_CS"/>
</dbReference>
<evidence type="ECO:0000256" key="10">
    <source>
        <dbReference type="ARBA" id="ARBA00023167"/>
    </source>
</evidence>
<keyword evidence="15" id="KW-1185">Reference proteome</keyword>
<sequence length="436" mass="45178">MTKRTVKVGLCGLGTVGQGVLALLVEGNAAISARSAAHLVVTHIGTRTPRPEVDIGDAQDSRDVFAVARDPEVDVLIELIGGTTVAKELVIEALQQKKHVITANKALLADHGGELFALAEQQGVSLKYEAAVAGGIPIIETVRASLAANEVTSVAGIINGTGNFILTAMASEGRAFDDVLQEAQRLGYAEADPTFDVDGTDAAQKLVLLASLAFGAAIPADAPFKQGVDSVAPEDLEFAKELGYRIKHLGIAQRDAETIQLRVHPTLIPEGKAIAQVDGVLNAVMINGTGVGELLLVGPGAGSRPTASAVCGDLVSIAGSLARDESPATPSMGVPIADLDSASITHIDDVSTGWYLRLDAEDKPGVMASITKCLSEKGIGIESLIQKPEASASADVPVIIVTDRATTRCLNDAVSTIEAMSSVVGRVTCLRVENFD</sequence>
<evidence type="ECO:0000256" key="12">
    <source>
        <dbReference type="RuleBase" id="RU004171"/>
    </source>
</evidence>
<evidence type="ECO:0000256" key="3">
    <source>
        <dbReference type="ARBA" id="ARBA00006753"/>
    </source>
</evidence>
<feature type="domain" description="ACT" evidence="13">
    <location>
        <begin position="355"/>
        <end position="431"/>
    </location>
</feature>
<evidence type="ECO:0000256" key="6">
    <source>
        <dbReference type="ARBA" id="ARBA00022605"/>
    </source>
</evidence>
<evidence type="ECO:0000256" key="1">
    <source>
        <dbReference type="ARBA" id="ARBA00005056"/>
    </source>
</evidence>
<dbReference type="SUPFAM" id="SSF55021">
    <property type="entry name" value="ACT-like"/>
    <property type="match status" value="1"/>
</dbReference>
<evidence type="ECO:0000313" key="14">
    <source>
        <dbReference type="EMBL" id="UZP75290.1"/>
    </source>
</evidence>
<evidence type="ECO:0000256" key="2">
    <source>
        <dbReference type="ARBA" id="ARBA00005062"/>
    </source>
</evidence>
<evidence type="ECO:0000256" key="4">
    <source>
        <dbReference type="ARBA" id="ARBA00013213"/>
    </source>
</evidence>
<dbReference type="InterPro" id="IPR016204">
    <property type="entry name" value="HDH"/>
</dbReference>
<comment type="similarity">
    <text evidence="3 12">Belongs to the homoserine dehydrogenase family.</text>
</comment>
<keyword evidence="10" id="KW-0486">Methionine biosynthesis</keyword>
<dbReference type="SUPFAM" id="SSF55347">
    <property type="entry name" value="Glyceraldehyde-3-phosphate dehydrogenase-like, C-terminal domain"/>
    <property type="match status" value="1"/>
</dbReference>
<keyword evidence="7" id="KW-0791">Threonine biosynthesis</keyword>
<keyword evidence="6" id="KW-0028">Amino-acid biosynthesis</keyword>
<dbReference type="InterPro" id="IPR005106">
    <property type="entry name" value="Asp/hSer_DH_NAD-bd"/>
</dbReference>
<evidence type="ECO:0000313" key="15">
    <source>
        <dbReference type="Proteomes" id="UP001317963"/>
    </source>
</evidence>
<protein>
    <recommendedName>
        <fullName evidence="5">Homoserine dehydrogenase</fullName>
        <ecNumber evidence="4">1.1.1.3</ecNumber>
    </recommendedName>
</protein>
<reference evidence="14 15" key="1">
    <citation type="submission" date="2019-02" db="EMBL/GenBank/DDBJ databases">
        <title>Halieaceae_genomes.</title>
        <authorList>
            <person name="Li S.-H."/>
        </authorList>
    </citation>
    <scope>NUCLEOTIDE SEQUENCE [LARGE SCALE GENOMIC DNA]</scope>
    <source>
        <strain evidence="14 15">JH123</strain>
    </source>
</reference>
<accession>A0ABY6Q9P3</accession>
<name>A0ABY6Q9P3_9GAMM</name>
<dbReference type="RefSeq" id="WP_279241774.1">
    <property type="nucleotide sequence ID" value="NZ_CP036501.1"/>
</dbReference>
<dbReference type="SUPFAM" id="SSF51735">
    <property type="entry name" value="NAD(P)-binding Rossmann-fold domains"/>
    <property type="match status" value="1"/>
</dbReference>
<comment type="catalytic activity">
    <reaction evidence="11">
        <text>L-homoserine + NAD(+) = L-aspartate 4-semialdehyde + NADH + H(+)</text>
        <dbReference type="Rhea" id="RHEA:15757"/>
        <dbReference type="ChEBI" id="CHEBI:15378"/>
        <dbReference type="ChEBI" id="CHEBI:57476"/>
        <dbReference type="ChEBI" id="CHEBI:57540"/>
        <dbReference type="ChEBI" id="CHEBI:57945"/>
        <dbReference type="ChEBI" id="CHEBI:537519"/>
        <dbReference type="EC" id="1.1.1.3"/>
    </reaction>
    <physiologicalReaction direction="right-to-left" evidence="11">
        <dbReference type="Rhea" id="RHEA:15759"/>
    </physiologicalReaction>
</comment>
<dbReference type="Pfam" id="PF03447">
    <property type="entry name" value="NAD_binding_3"/>
    <property type="match status" value="1"/>
</dbReference>
<dbReference type="Pfam" id="PF00742">
    <property type="entry name" value="Homoserine_dh"/>
    <property type="match status" value="1"/>
</dbReference>
<dbReference type="PANTHER" id="PTHR43331:SF1">
    <property type="entry name" value="HOMOSERINE DEHYDROGENASE"/>
    <property type="match status" value="1"/>
</dbReference>
<dbReference type="PANTHER" id="PTHR43331">
    <property type="entry name" value="HOMOSERINE DEHYDROGENASE"/>
    <property type="match status" value="1"/>
</dbReference>
<dbReference type="NCBIfam" id="NF004976">
    <property type="entry name" value="PRK06349.1"/>
    <property type="match status" value="1"/>
</dbReference>
<dbReference type="PIRSF" id="PIRSF000098">
    <property type="entry name" value="Homoser_dehydrog"/>
    <property type="match status" value="1"/>
</dbReference>
<dbReference type="InterPro" id="IPR001342">
    <property type="entry name" value="HDH_cat"/>
</dbReference>
<comment type="pathway">
    <text evidence="1">Amino-acid biosynthesis; L-threonine biosynthesis; L-threonine from L-aspartate: step 3/5.</text>
</comment>
<evidence type="ECO:0000256" key="5">
    <source>
        <dbReference type="ARBA" id="ARBA00013376"/>
    </source>
</evidence>
<keyword evidence="8" id="KW-0521">NADP</keyword>
<evidence type="ECO:0000259" key="13">
    <source>
        <dbReference type="PROSITE" id="PS51671"/>
    </source>
</evidence>
<dbReference type="PROSITE" id="PS01042">
    <property type="entry name" value="HOMOSER_DHGENASE"/>
    <property type="match status" value="1"/>
</dbReference>
<dbReference type="PROSITE" id="PS51671">
    <property type="entry name" value="ACT"/>
    <property type="match status" value="1"/>
</dbReference>
<gene>
    <name evidence="14" type="ORF">E0F26_11335</name>
</gene>
<proteinExistence type="inferred from homology"/>
<evidence type="ECO:0000256" key="11">
    <source>
        <dbReference type="ARBA" id="ARBA00049031"/>
    </source>
</evidence>
<dbReference type="Proteomes" id="UP001317963">
    <property type="component" value="Chromosome"/>
</dbReference>
<evidence type="ECO:0000256" key="8">
    <source>
        <dbReference type="ARBA" id="ARBA00022857"/>
    </source>
</evidence>
<evidence type="ECO:0000256" key="7">
    <source>
        <dbReference type="ARBA" id="ARBA00022697"/>
    </source>
</evidence>
<comment type="pathway">
    <text evidence="2">Amino-acid biosynthesis; L-methionine biosynthesis via de novo pathway; L-homoserine from L-aspartate: step 3/3.</text>
</comment>
<dbReference type="InterPro" id="IPR036291">
    <property type="entry name" value="NAD(P)-bd_dom_sf"/>
</dbReference>
<dbReference type="CDD" id="cd04881">
    <property type="entry name" value="ACT_HSDH-Hom"/>
    <property type="match status" value="1"/>
</dbReference>
<evidence type="ECO:0000256" key="9">
    <source>
        <dbReference type="ARBA" id="ARBA00023002"/>
    </source>
</evidence>
<dbReference type="InterPro" id="IPR002912">
    <property type="entry name" value="ACT_dom"/>
</dbReference>
<dbReference type="EMBL" id="CP036501">
    <property type="protein sequence ID" value="UZP75290.1"/>
    <property type="molecule type" value="Genomic_DNA"/>
</dbReference>
<dbReference type="Gene3D" id="3.30.70.260">
    <property type="match status" value="1"/>
</dbReference>
<organism evidence="14 15">
    <name type="scientific">Candidatus Paraluminiphilus aquimaris</name>
    <dbReference type="NCBI Taxonomy" id="2518994"/>
    <lineage>
        <taxon>Bacteria</taxon>
        <taxon>Pseudomonadati</taxon>
        <taxon>Pseudomonadota</taxon>
        <taxon>Gammaproteobacteria</taxon>
        <taxon>Cellvibrionales</taxon>
        <taxon>Halieaceae</taxon>
        <taxon>Candidatus Paraluminiphilus</taxon>
    </lineage>
</organism>
<dbReference type="EC" id="1.1.1.3" evidence="4"/>
<dbReference type="InterPro" id="IPR045865">
    <property type="entry name" value="ACT-like_dom_sf"/>
</dbReference>
<keyword evidence="9" id="KW-0560">Oxidoreductase</keyword>
<dbReference type="Gene3D" id="3.40.50.720">
    <property type="entry name" value="NAD(P)-binding Rossmann-like Domain"/>
    <property type="match status" value="1"/>
</dbReference>